<reference evidence="6 7" key="1">
    <citation type="submission" date="2017-05" db="EMBL/GenBank/DDBJ databases">
        <title>Isolation of Rhodococcus sp. S2-17 biodegrading of BP-3.</title>
        <authorList>
            <person name="Lee Y."/>
            <person name="Kim K.H."/>
            <person name="Chun B.H."/>
            <person name="Jung H.S."/>
            <person name="Jeon C.O."/>
        </authorList>
    </citation>
    <scope>NUCLEOTIDE SEQUENCE [LARGE SCALE GENOMIC DNA]</scope>
    <source>
        <strain evidence="6 7">S2-17</strain>
    </source>
</reference>
<dbReference type="OrthoDB" id="5242615at2"/>
<dbReference type="SMART" id="SM00346">
    <property type="entry name" value="HTH_ICLR"/>
    <property type="match status" value="1"/>
</dbReference>
<gene>
    <name evidence="6" type="ORF">CBI38_07995</name>
</gene>
<feature type="domain" description="IclR-ED" evidence="5">
    <location>
        <begin position="25"/>
        <end position="246"/>
    </location>
</feature>
<accession>A0A2S2BSI6</accession>
<dbReference type="InterPro" id="IPR036390">
    <property type="entry name" value="WH_DNA-bd_sf"/>
</dbReference>
<dbReference type="InterPro" id="IPR036388">
    <property type="entry name" value="WH-like_DNA-bd_sf"/>
</dbReference>
<dbReference type="KEGG" id="roz:CBI38_07995"/>
<dbReference type="AlphaFoldDB" id="A0A2S2BSI6"/>
<keyword evidence="3" id="KW-0804">Transcription</keyword>
<dbReference type="GO" id="GO:0003700">
    <property type="term" value="F:DNA-binding transcription factor activity"/>
    <property type="evidence" value="ECO:0007669"/>
    <property type="project" value="TreeGrafter"/>
</dbReference>
<organism evidence="6 7">
    <name type="scientific">Rhodococcus oxybenzonivorans</name>
    <dbReference type="NCBI Taxonomy" id="1990687"/>
    <lineage>
        <taxon>Bacteria</taxon>
        <taxon>Bacillati</taxon>
        <taxon>Actinomycetota</taxon>
        <taxon>Actinomycetes</taxon>
        <taxon>Mycobacteriales</taxon>
        <taxon>Nocardiaceae</taxon>
        <taxon>Rhodococcus</taxon>
    </lineage>
</organism>
<dbReference type="Gene3D" id="3.30.450.40">
    <property type="match status" value="1"/>
</dbReference>
<dbReference type="SUPFAM" id="SSF46785">
    <property type="entry name" value="Winged helix' DNA-binding domain"/>
    <property type="match status" value="1"/>
</dbReference>
<dbReference type="RefSeq" id="WP_109327900.1">
    <property type="nucleotide sequence ID" value="NZ_CP021354.1"/>
</dbReference>
<dbReference type="SUPFAM" id="SSF55781">
    <property type="entry name" value="GAF domain-like"/>
    <property type="match status" value="1"/>
</dbReference>
<dbReference type="GO" id="GO:0045892">
    <property type="term" value="P:negative regulation of DNA-templated transcription"/>
    <property type="evidence" value="ECO:0007669"/>
    <property type="project" value="TreeGrafter"/>
</dbReference>
<dbReference type="Gene3D" id="1.10.10.10">
    <property type="entry name" value="Winged helix-like DNA-binding domain superfamily/Winged helix DNA-binding domain"/>
    <property type="match status" value="1"/>
</dbReference>
<name>A0A2S2BSI6_9NOCA</name>
<dbReference type="InterPro" id="IPR029016">
    <property type="entry name" value="GAF-like_dom_sf"/>
</dbReference>
<evidence type="ECO:0000313" key="7">
    <source>
        <dbReference type="Proteomes" id="UP000245711"/>
    </source>
</evidence>
<evidence type="ECO:0000259" key="4">
    <source>
        <dbReference type="PROSITE" id="PS51077"/>
    </source>
</evidence>
<keyword evidence="1" id="KW-0805">Transcription regulation</keyword>
<evidence type="ECO:0000256" key="2">
    <source>
        <dbReference type="ARBA" id="ARBA00023125"/>
    </source>
</evidence>
<dbReference type="InterPro" id="IPR050707">
    <property type="entry name" value="HTH_MetabolicPath_Reg"/>
</dbReference>
<dbReference type="PANTHER" id="PTHR30136">
    <property type="entry name" value="HELIX-TURN-HELIX TRANSCRIPTIONAL REGULATOR, ICLR FAMILY"/>
    <property type="match status" value="1"/>
</dbReference>
<proteinExistence type="predicted"/>
<dbReference type="PROSITE" id="PS51078">
    <property type="entry name" value="ICLR_ED"/>
    <property type="match status" value="1"/>
</dbReference>
<dbReference type="EMBL" id="CP021354">
    <property type="protein sequence ID" value="AWK71543.1"/>
    <property type="molecule type" value="Genomic_DNA"/>
</dbReference>
<keyword evidence="2" id="KW-0238">DNA-binding</keyword>
<feature type="domain" description="HTH iclR-type" evidence="4">
    <location>
        <begin position="13"/>
        <end position="75"/>
    </location>
</feature>
<keyword evidence="7" id="KW-1185">Reference proteome</keyword>
<evidence type="ECO:0000313" key="6">
    <source>
        <dbReference type="EMBL" id="AWK71543.1"/>
    </source>
</evidence>
<dbReference type="Pfam" id="PF09339">
    <property type="entry name" value="HTH_IclR"/>
    <property type="match status" value="1"/>
</dbReference>
<dbReference type="Pfam" id="PF01614">
    <property type="entry name" value="IclR_C"/>
    <property type="match status" value="1"/>
</dbReference>
<dbReference type="InterPro" id="IPR014757">
    <property type="entry name" value="Tscrpt_reg_IclR_C"/>
</dbReference>
<sequence>MARRTGELAGHEPRAVQKALALLEAVAQLGSGATAKDVAAHAGIPQATAYRLLNLLTADGYLVRISDLSGFALGRRTRQLAGADTPDAVDQHAIVEGLRSQVRFGVYLASFTGGAVRLVDKDPDHELSGEGTITAHPHASAIGKILLAARPELVQQQLRRVTSRTITDISMLNAELETIRHTGSAREVDEIRIGRSSVAVPVRDSRHGVVGCLAAIGKTGRLAVGDPELTDLLHACAHRLGAGVSA</sequence>
<dbReference type="InterPro" id="IPR005471">
    <property type="entry name" value="Tscrpt_reg_IclR_N"/>
</dbReference>
<dbReference type="GO" id="GO:0003677">
    <property type="term" value="F:DNA binding"/>
    <property type="evidence" value="ECO:0007669"/>
    <property type="project" value="UniProtKB-KW"/>
</dbReference>
<dbReference type="PANTHER" id="PTHR30136:SF24">
    <property type="entry name" value="HTH-TYPE TRANSCRIPTIONAL REPRESSOR ALLR"/>
    <property type="match status" value="1"/>
</dbReference>
<evidence type="ECO:0000256" key="1">
    <source>
        <dbReference type="ARBA" id="ARBA00023015"/>
    </source>
</evidence>
<evidence type="ECO:0000256" key="3">
    <source>
        <dbReference type="ARBA" id="ARBA00023163"/>
    </source>
</evidence>
<dbReference type="Proteomes" id="UP000245711">
    <property type="component" value="Chromosome"/>
</dbReference>
<evidence type="ECO:0000259" key="5">
    <source>
        <dbReference type="PROSITE" id="PS51078"/>
    </source>
</evidence>
<dbReference type="PROSITE" id="PS51077">
    <property type="entry name" value="HTH_ICLR"/>
    <property type="match status" value="1"/>
</dbReference>
<protein>
    <submittedName>
        <fullName evidence="6">IclR family transcriptional regulator</fullName>
    </submittedName>
</protein>